<accession>A0A4Y2F626</accession>
<comment type="caution">
    <text evidence="1">The sequence shown here is derived from an EMBL/GenBank/DDBJ whole genome shotgun (WGS) entry which is preliminary data.</text>
</comment>
<keyword evidence="2" id="KW-1185">Reference proteome</keyword>
<reference evidence="1 2" key="1">
    <citation type="journal article" date="2019" name="Sci. Rep.">
        <title>Orb-weaving spider Araneus ventricosus genome elucidates the spidroin gene catalogue.</title>
        <authorList>
            <person name="Kono N."/>
            <person name="Nakamura H."/>
            <person name="Ohtoshi R."/>
            <person name="Moran D.A.P."/>
            <person name="Shinohara A."/>
            <person name="Yoshida Y."/>
            <person name="Fujiwara M."/>
            <person name="Mori M."/>
            <person name="Tomita M."/>
            <person name="Arakawa K."/>
        </authorList>
    </citation>
    <scope>NUCLEOTIDE SEQUENCE [LARGE SCALE GENOMIC DNA]</scope>
</reference>
<organism evidence="1 2">
    <name type="scientific">Araneus ventricosus</name>
    <name type="common">Orbweaver spider</name>
    <name type="synonym">Epeira ventricosa</name>
    <dbReference type="NCBI Taxonomy" id="182803"/>
    <lineage>
        <taxon>Eukaryota</taxon>
        <taxon>Metazoa</taxon>
        <taxon>Ecdysozoa</taxon>
        <taxon>Arthropoda</taxon>
        <taxon>Chelicerata</taxon>
        <taxon>Arachnida</taxon>
        <taxon>Araneae</taxon>
        <taxon>Araneomorphae</taxon>
        <taxon>Entelegynae</taxon>
        <taxon>Araneoidea</taxon>
        <taxon>Araneidae</taxon>
        <taxon>Araneus</taxon>
    </lineage>
</organism>
<name>A0A4Y2F626_ARAVE</name>
<dbReference type="EMBL" id="BGPR01000794">
    <property type="protein sequence ID" value="GBM35806.1"/>
    <property type="molecule type" value="Genomic_DNA"/>
</dbReference>
<gene>
    <name evidence="1" type="ORF">AVEN_43501_1</name>
</gene>
<dbReference type="Proteomes" id="UP000499080">
    <property type="component" value="Unassembled WGS sequence"/>
</dbReference>
<sequence length="141" mass="15432">MACGKVLAFRIRRFYVRNPIPPKIRDSGPKGPRFKNYALPQWGLPDEVHATPTFSSTTRRQHQKSHQFHHLLHSPDGSPTTPTAELSQFRVCDTFQRTKPSRACAQTIGAAICAYALHAALGSDIKQAGGCSCSAPCCAIL</sequence>
<proteinExistence type="predicted"/>
<evidence type="ECO:0000313" key="1">
    <source>
        <dbReference type="EMBL" id="GBM35806.1"/>
    </source>
</evidence>
<dbReference type="AlphaFoldDB" id="A0A4Y2F626"/>
<protein>
    <submittedName>
        <fullName evidence="1">Uncharacterized protein</fullName>
    </submittedName>
</protein>
<evidence type="ECO:0000313" key="2">
    <source>
        <dbReference type="Proteomes" id="UP000499080"/>
    </source>
</evidence>